<dbReference type="KEGG" id="cdet:87942516"/>
<gene>
    <name evidence="1" type="ORF">CDEST_06013</name>
</gene>
<evidence type="ECO:0000313" key="2">
    <source>
        <dbReference type="Proteomes" id="UP001322277"/>
    </source>
</evidence>
<sequence>MPLKFGVYKTILLAFAIVHFPKSRIPRFQTVNRYKRVIMALELYIPPCIKTPASRLHPPRIESPLRVQIEGPLESIQKFFPSVVWETSLVSRPFPQAAGAALEALTFRHIFGTAVRPDVRGDMVVRDEYMGWVKLDENILEEIDYYGVTFDHLVSVDDVDPEVLQINIIETDNDDAEYANTYLPFSVDASEYTGKRVLAVTRCCQKRKGTQDRQRVNKSVLERDAQRSSC</sequence>
<protein>
    <submittedName>
        <fullName evidence="1">Uncharacterized protein</fullName>
    </submittedName>
</protein>
<evidence type="ECO:0000313" key="1">
    <source>
        <dbReference type="EMBL" id="WQF80999.1"/>
    </source>
</evidence>
<dbReference type="RefSeq" id="XP_062778223.1">
    <property type="nucleotide sequence ID" value="XM_062922172.1"/>
</dbReference>
<organism evidence="1 2">
    <name type="scientific">Colletotrichum destructivum</name>
    <dbReference type="NCBI Taxonomy" id="34406"/>
    <lineage>
        <taxon>Eukaryota</taxon>
        <taxon>Fungi</taxon>
        <taxon>Dikarya</taxon>
        <taxon>Ascomycota</taxon>
        <taxon>Pezizomycotina</taxon>
        <taxon>Sordariomycetes</taxon>
        <taxon>Hypocreomycetidae</taxon>
        <taxon>Glomerellales</taxon>
        <taxon>Glomerellaceae</taxon>
        <taxon>Colletotrichum</taxon>
        <taxon>Colletotrichum destructivum species complex</taxon>
    </lineage>
</organism>
<keyword evidence="2" id="KW-1185">Reference proteome</keyword>
<dbReference type="AlphaFoldDB" id="A0AAX4ICL0"/>
<proteinExistence type="predicted"/>
<accession>A0AAX4ICL0</accession>
<dbReference type="GeneID" id="87942516"/>
<reference evidence="2" key="1">
    <citation type="journal article" date="2023" name="bioRxiv">
        <title>Complete genome of the Medicago anthracnose fungus, Colletotrichum destructivum, reveals a mini-chromosome-like region within a core chromosome.</title>
        <authorList>
            <person name="Lapalu N."/>
            <person name="Simon A."/>
            <person name="Lu A."/>
            <person name="Plaumann P.-L."/>
            <person name="Amselem J."/>
            <person name="Pigne S."/>
            <person name="Auger A."/>
            <person name="Koch C."/>
            <person name="Dallery J.-F."/>
            <person name="O'Connell R.J."/>
        </authorList>
    </citation>
    <scope>NUCLEOTIDE SEQUENCE [LARGE SCALE GENOMIC DNA]</scope>
    <source>
        <strain evidence="2">CBS 520.97</strain>
    </source>
</reference>
<name>A0AAX4ICL0_9PEZI</name>
<dbReference type="Proteomes" id="UP001322277">
    <property type="component" value="Chromosome 4"/>
</dbReference>
<dbReference type="EMBL" id="CP137308">
    <property type="protein sequence ID" value="WQF80999.1"/>
    <property type="molecule type" value="Genomic_DNA"/>
</dbReference>